<feature type="non-terminal residue" evidence="1">
    <location>
        <position position="145"/>
    </location>
</feature>
<sequence length="145" mass="15352">MNVNSNHRALWPWLLFFSCVALPAHADDTHYQDYIVGGRAVGLGGAFCSIADDPSGLFYNPAGIVDGRHASLQVSTNLYGFERGGYNEIAALPGVENLNIDFTELIIVPSSAGVIRTLGDPLPNGLPSQAVGLAIVVPSFRSIAI</sequence>
<dbReference type="EMBL" id="UINC01167699">
    <property type="protein sequence ID" value="SVD70352.1"/>
    <property type="molecule type" value="Genomic_DNA"/>
</dbReference>
<gene>
    <name evidence="1" type="ORF">METZ01_LOCUS423206</name>
</gene>
<proteinExistence type="predicted"/>
<evidence type="ECO:0000313" key="1">
    <source>
        <dbReference type="EMBL" id="SVD70352.1"/>
    </source>
</evidence>
<reference evidence="1" key="1">
    <citation type="submission" date="2018-05" db="EMBL/GenBank/DDBJ databases">
        <authorList>
            <person name="Lanie J.A."/>
            <person name="Ng W.-L."/>
            <person name="Kazmierczak K.M."/>
            <person name="Andrzejewski T.M."/>
            <person name="Davidsen T.M."/>
            <person name="Wayne K.J."/>
            <person name="Tettelin H."/>
            <person name="Glass J.I."/>
            <person name="Rusch D."/>
            <person name="Podicherti R."/>
            <person name="Tsui H.-C.T."/>
            <person name="Winkler M.E."/>
        </authorList>
    </citation>
    <scope>NUCLEOTIDE SEQUENCE</scope>
</reference>
<name>A0A382XH05_9ZZZZ</name>
<accession>A0A382XH05</accession>
<organism evidence="1">
    <name type="scientific">marine metagenome</name>
    <dbReference type="NCBI Taxonomy" id="408172"/>
    <lineage>
        <taxon>unclassified sequences</taxon>
        <taxon>metagenomes</taxon>
        <taxon>ecological metagenomes</taxon>
    </lineage>
</organism>
<dbReference type="AlphaFoldDB" id="A0A382XH05"/>
<dbReference type="Gene3D" id="2.40.160.60">
    <property type="entry name" value="Outer membrane protein transport protein (OMPP1/FadL/TodX)"/>
    <property type="match status" value="1"/>
</dbReference>
<protein>
    <submittedName>
        <fullName evidence="1">Uncharacterized protein</fullName>
    </submittedName>
</protein>